<evidence type="ECO:0000313" key="7">
    <source>
        <dbReference type="Proteomes" id="UP000527143"/>
    </source>
</evidence>
<evidence type="ECO:0000256" key="3">
    <source>
        <dbReference type="ARBA" id="ARBA00023163"/>
    </source>
</evidence>
<dbReference type="Gene3D" id="1.10.10.60">
    <property type="entry name" value="Homeodomain-like"/>
    <property type="match status" value="1"/>
</dbReference>
<dbReference type="PANTHER" id="PTHR47506:SF7">
    <property type="entry name" value="TRANSCRIPTIONAL REGULATORY PROTEIN"/>
    <property type="match status" value="1"/>
</dbReference>
<dbReference type="Gene3D" id="1.10.357.10">
    <property type="entry name" value="Tetracycline Repressor, domain 2"/>
    <property type="match status" value="1"/>
</dbReference>
<keyword evidence="3" id="KW-0804">Transcription</keyword>
<protein>
    <submittedName>
        <fullName evidence="6">TetR/AcrR family transcriptional repressor of nem operon</fullName>
    </submittedName>
</protein>
<evidence type="ECO:0000259" key="5">
    <source>
        <dbReference type="PROSITE" id="PS50977"/>
    </source>
</evidence>
<keyword evidence="2 4" id="KW-0238">DNA-binding</keyword>
<dbReference type="EMBL" id="JACIJF010000013">
    <property type="protein sequence ID" value="MBB5712111.1"/>
    <property type="molecule type" value="Genomic_DNA"/>
</dbReference>
<evidence type="ECO:0000313" key="6">
    <source>
        <dbReference type="EMBL" id="MBB5712111.1"/>
    </source>
</evidence>
<dbReference type="InterPro" id="IPR036271">
    <property type="entry name" value="Tet_transcr_reg_TetR-rel_C_sf"/>
</dbReference>
<dbReference type="Proteomes" id="UP000527143">
    <property type="component" value="Unassembled WGS sequence"/>
</dbReference>
<dbReference type="AlphaFoldDB" id="A0A840YRA9"/>
<reference evidence="6 7" key="1">
    <citation type="submission" date="2020-08" db="EMBL/GenBank/DDBJ databases">
        <title>Genomic Encyclopedia of Type Strains, Phase IV (KMG-IV): sequencing the most valuable type-strain genomes for metagenomic binning, comparative biology and taxonomic classification.</title>
        <authorList>
            <person name="Goeker M."/>
        </authorList>
    </citation>
    <scope>NUCLEOTIDE SEQUENCE [LARGE SCALE GENOMIC DNA]</scope>
    <source>
        <strain evidence="6 7">DSM 26736</strain>
    </source>
</reference>
<dbReference type="PANTHER" id="PTHR47506">
    <property type="entry name" value="TRANSCRIPTIONAL REGULATORY PROTEIN"/>
    <property type="match status" value="1"/>
</dbReference>
<evidence type="ECO:0000256" key="1">
    <source>
        <dbReference type="ARBA" id="ARBA00023015"/>
    </source>
</evidence>
<name>A0A840YRA9_9SPHN</name>
<accession>A0A840YRA9</accession>
<evidence type="ECO:0000256" key="2">
    <source>
        <dbReference type="ARBA" id="ARBA00023125"/>
    </source>
</evidence>
<proteinExistence type="predicted"/>
<evidence type="ECO:0000256" key="4">
    <source>
        <dbReference type="PROSITE-ProRule" id="PRU00335"/>
    </source>
</evidence>
<dbReference type="Pfam" id="PF00440">
    <property type="entry name" value="TetR_N"/>
    <property type="match status" value="1"/>
</dbReference>
<dbReference type="InterPro" id="IPR009057">
    <property type="entry name" value="Homeodomain-like_sf"/>
</dbReference>
<dbReference type="GO" id="GO:0003677">
    <property type="term" value="F:DNA binding"/>
    <property type="evidence" value="ECO:0007669"/>
    <property type="project" value="UniProtKB-UniRule"/>
</dbReference>
<dbReference type="InterPro" id="IPR001647">
    <property type="entry name" value="HTH_TetR"/>
</dbReference>
<dbReference type="SUPFAM" id="SSF46689">
    <property type="entry name" value="Homeodomain-like"/>
    <property type="match status" value="1"/>
</dbReference>
<organism evidence="6 7">
    <name type="scientific">Sphingomonas xinjiangensis</name>
    <dbReference type="NCBI Taxonomy" id="643568"/>
    <lineage>
        <taxon>Bacteria</taxon>
        <taxon>Pseudomonadati</taxon>
        <taxon>Pseudomonadota</taxon>
        <taxon>Alphaproteobacteria</taxon>
        <taxon>Sphingomonadales</taxon>
        <taxon>Sphingomonadaceae</taxon>
        <taxon>Sphingomonas</taxon>
    </lineage>
</organism>
<keyword evidence="7" id="KW-1185">Reference proteome</keyword>
<keyword evidence="1" id="KW-0805">Transcription regulation</keyword>
<dbReference type="SUPFAM" id="SSF48498">
    <property type="entry name" value="Tetracyclin repressor-like, C-terminal domain"/>
    <property type="match status" value="1"/>
</dbReference>
<comment type="caution">
    <text evidence="6">The sequence shown here is derived from an EMBL/GenBank/DDBJ whole genome shotgun (WGS) entry which is preliminary data.</text>
</comment>
<gene>
    <name evidence="6" type="ORF">FHT02_003368</name>
</gene>
<sequence length="196" mass="21016">MRYSSDHKAETRARVLREASREIRAKGPDHVTVAAVMKRAGLTHGGFYSHFASRDALVVEAIDAMFEDALRLSRAVEAKTEPRVALLDYIDIYLSRAHRDARERGCPLPALSGDLARAGPAARDRFTAGLAVLTERLSSAVAALGVEHPDVQASAILSQMVGAIVLARAVEGPASDAILENARSSLISRYGLENAA</sequence>
<feature type="domain" description="HTH tetR-type" evidence="5">
    <location>
        <begin position="9"/>
        <end position="69"/>
    </location>
</feature>
<dbReference type="PROSITE" id="PS50977">
    <property type="entry name" value="HTH_TETR_2"/>
    <property type="match status" value="1"/>
</dbReference>
<feature type="DNA-binding region" description="H-T-H motif" evidence="4">
    <location>
        <begin position="32"/>
        <end position="51"/>
    </location>
</feature>
<dbReference type="RefSeq" id="WP_184090112.1">
    <property type="nucleotide sequence ID" value="NZ_JACIJF010000013.1"/>
</dbReference>